<evidence type="ECO:0000313" key="11">
    <source>
        <dbReference type="Proteomes" id="UP000285310"/>
    </source>
</evidence>
<protein>
    <recommendedName>
        <fullName evidence="4 9">Thiopurine S-methyltransferase</fullName>
        <ecNumber evidence="4 9">2.1.1.67</ecNumber>
    </recommendedName>
    <alternativeName>
        <fullName evidence="9">Thiopurine methyltransferase</fullName>
    </alternativeName>
</protein>
<feature type="binding site" evidence="9">
    <location>
        <position position="66"/>
    </location>
    <ligand>
        <name>S-adenosyl-L-methionine</name>
        <dbReference type="ChEBI" id="CHEBI:59789"/>
    </ligand>
</feature>
<dbReference type="InterPro" id="IPR029063">
    <property type="entry name" value="SAM-dependent_MTases_sf"/>
</dbReference>
<dbReference type="NCBIfam" id="TIGR03840">
    <property type="entry name" value="TMPT_Se_Te"/>
    <property type="match status" value="1"/>
</dbReference>
<organism evidence="10 11">
    <name type="scientific">Salinisphaera japonica YTM-1</name>
    <dbReference type="NCBI Taxonomy" id="1209778"/>
    <lineage>
        <taxon>Bacteria</taxon>
        <taxon>Pseudomonadati</taxon>
        <taxon>Pseudomonadota</taxon>
        <taxon>Gammaproteobacteria</taxon>
        <taxon>Salinisphaerales</taxon>
        <taxon>Salinisphaeraceae</taxon>
        <taxon>Salinisphaera</taxon>
    </lineage>
</organism>
<dbReference type="InterPro" id="IPR022474">
    <property type="entry name" value="Thiopur_S-MeTfrase_Se/Te_detox"/>
</dbReference>
<dbReference type="PANTHER" id="PTHR10259">
    <property type="entry name" value="THIOPURINE S-METHYLTRANSFERASE"/>
    <property type="match status" value="1"/>
</dbReference>
<evidence type="ECO:0000256" key="2">
    <source>
        <dbReference type="ARBA" id="ARBA00004496"/>
    </source>
</evidence>
<keyword evidence="5 9" id="KW-0963">Cytoplasm</keyword>
<dbReference type="InParanoid" id="A0A423PKJ9"/>
<proteinExistence type="inferred from homology"/>
<dbReference type="FunFam" id="3.40.50.150:FF:000101">
    <property type="entry name" value="Thiopurine S-methyltransferase"/>
    <property type="match status" value="1"/>
</dbReference>
<feature type="binding site" evidence="9">
    <location>
        <position position="123"/>
    </location>
    <ligand>
        <name>S-adenosyl-L-methionine</name>
        <dbReference type="ChEBI" id="CHEBI:59789"/>
    </ligand>
</feature>
<comment type="caution">
    <text evidence="10">The sequence shown here is derived from an EMBL/GenBank/DDBJ whole genome shotgun (WGS) entry which is preliminary data.</text>
</comment>
<dbReference type="Gene3D" id="3.40.50.150">
    <property type="entry name" value="Vaccinia Virus protein VP39"/>
    <property type="match status" value="1"/>
</dbReference>
<feature type="binding site" evidence="9">
    <location>
        <position position="10"/>
    </location>
    <ligand>
        <name>S-adenosyl-L-methionine</name>
        <dbReference type="ChEBI" id="CHEBI:59789"/>
    </ligand>
</feature>
<keyword evidence="8 9" id="KW-0949">S-adenosyl-L-methionine</keyword>
<accession>A0A423PKJ9</accession>
<reference evidence="10 11" key="1">
    <citation type="submission" date="2013-10" db="EMBL/GenBank/DDBJ databases">
        <title>Salinisphaera japonica YTM-1 Genome Sequencing.</title>
        <authorList>
            <person name="Lai Q."/>
            <person name="Li C."/>
            <person name="Shao Z."/>
        </authorList>
    </citation>
    <scope>NUCLEOTIDE SEQUENCE [LARGE SCALE GENOMIC DNA]</scope>
    <source>
        <strain evidence="10 11">YTM-1</strain>
    </source>
</reference>
<sequence length="218" mass="24810">MDREFWHARWSNDEIGFHQDEVHPVLVDHWPALGLKPGSRILVPLAGKSLDMRWLADQGYRVTGIELSAIAAAAFFDEQQIAYTRERRGAFDCFVSQHIEIRVGDIFDMTQAELARFEGFYDRAALIAIPEENRARYVAHLMGGLRRGATGLLITFSYDEALMDGPPFSVTDEDIGELYGQYAHVDLMAERRGPAKSTHLRDKGLNDVRDGIYRIVRR</sequence>
<dbReference type="EMBL" id="AYKG01000038">
    <property type="protein sequence ID" value="ROO26081.1"/>
    <property type="molecule type" value="Genomic_DNA"/>
</dbReference>
<name>A0A423PKJ9_9GAMM</name>
<evidence type="ECO:0000313" key="10">
    <source>
        <dbReference type="EMBL" id="ROO26081.1"/>
    </source>
</evidence>
<dbReference type="EC" id="2.1.1.67" evidence="4 9"/>
<dbReference type="Proteomes" id="UP000285310">
    <property type="component" value="Unassembled WGS sequence"/>
</dbReference>
<dbReference type="GO" id="GO:0010038">
    <property type="term" value="P:response to metal ion"/>
    <property type="evidence" value="ECO:0007669"/>
    <property type="project" value="InterPro"/>
</dbReference>
<keyword evidence="11" id="KW-1185">Reference proteome</keyword>
<dbReference type="PANTHER" id="PTHR10259:SF11">
    <property type="entry name" value="THIOPURINE S-METHYLTRANSFERASE"/>
    <property type="match status" value="1"/>
</dbReference>
<dbReference type="Pfam" id="PF05724">
    <property type="entry name" value="TPMT"/>
    <property type="match status" value="1"/>
</dbReference>
<dbReference type="SUPFAM" id="SSF53335">
    <property type="entry name" value="S-adenosyl-L-methionine-dependent methyltransferases"/>
    <property type="match status" value="1"/>
</dbReference>
<evidence type="ECO:0000256" key="7">
    <source>
        <dbReference type="ARBA" id="ARBA00022679"/>
    </source>
</evidence>
<gene>
    <name evidence="9" type="primary">tpm</name>
    <name evidence="10" type="ORF">SAJA_11655</name>
</gene>
<evidence type="ECO:0000256" key="5">
    <source>
        <dbReference type="ARBA" id="ARBA00022490"/>
    </source>
</evidence>
<dbReference type="GO" id="GO:0032259">
    <property type="term" value="P:methylation"/>
    <property type="evidence" value="ECO:0007669"/>
    <property type="project" value="UniProtKB-KW"/>
</dbReference>
<evidence type="ECO:0000256" key="8">
    <source>
        <dbReference type="ARBA" id="ARBA00022691"/>
    </source>
</evidence>
<comment type="subcellular location">
    <subcellularLocation>
        <location evidence="2 9">Cytoplasm</location>
    </subcellularLocation>
</comment>
<comment type="similarity">
    <text evidence="3 9">Belongs to the class I-like SAM-binding methyltransferase superfamily. TPMT family.</text>
</comment>
<keyword evidence="7 9" id="KW-0808">Transferase</keyword>
<evidence type="ECO:0000256" key="4">
    <source>
        <dbReference type="ARBA" id="ARBA00011905"/>
    </source>
</evidence>
<dbReference type="HAMAP" id="MF_00812">
    <property type="entry name" value="Thiopur_methtran"/>
    <property type="match status" value="1"/>
</dbReference>
<evidence type="ECO:0000256" key="6">
    <source>
        <dbReference type="ARBA" id="ARBA00022603"/>
    </source>
</evidence>
<feature type="binding site" evidence="9">
    <location>
        <position position="45"/>
    </location>
    <ligand>
        <name>S-adenosyl-L-methionine</name>
        <dbReference type="ChEBI" id="CHEBI:59789"/>
    </ligand>
</feature>
<dbReference type="OrthoDB" id="9778208at2"/>
<evidence type="ECO:0000256" key="9">
    <source>
        <dbReference type="HAMAP-Rule" id="MF_00812"/>
    </source>
</evidence>
<dbReference type="InterPro" id="IPR008854">
    <property type="entry name" value="TPMT"/>
</dbReference>
<keyword evidence="6 9" id="KW-0489">Methyltransferase</keyword>
<dbReference type="GO" id="GO:0008119">
    <property type="term" value="F:thiopurine S-methyltransferase activity"/>
    <property type="evidence" value="ECO:0007669"/>
    <property type="project" value="UniProtKB-UniRule"/>
</dbReference>
<dbReference type="PROSITE" id="PS51585">
    <property type="entry name" value="SAM_MT_TPMT"/>
    <property type="match status" value="1"/>
</dbReference>
<dbReference type="GO" id="GO:0005737">
    <property type="term" value="C:cytoplasm"/>
    <property type="evidence" value="ECO:0007669"/>
    <property type="project" value="UniProtKB-SubCell"/>
</dbReference>
<dbReference type="NCBIfam" id="NF009732">
    <property type="entry name" value="PRK13255.1"/>
    <property type="match status" value="1"/>
</dbReference>
<dbReference type="PIRSF" id="PIRSF023956">
    <property type="entry name" value="Thiopurine_S-methyltransferase"/>
    <property type="match status" value="1"/>
</dbReference>
<comment type="catalytic activity">
    <reaction evidence="1 9">
        <text>S-adenosyl-L-methionine + a thiopurine = S-adenosyl-L-homocysteine + a thiopurine S-methylether.</text>
        <dbReference type="EC" id="2.1.1.67"/>
    </reaction>
</comment>
<dbReference type="RefSeq" id="WP_123658807.1">
    <property type="nucleotide sequence ID" value="NZ_AYKG01000038.1"/>
</dbReference>
<dbReference type="InterPro" id="IPR025835">
    <property type="entry name" value="Thiopurine_S-MeTrfase"/>
</dbReference>
<dbReference type="AlphaFoldDB" id="A0A423PKJ9"/>
<evidence type="ECO:0000256" key="3">
    <source>
        <dbReference type="ARBA" id="ARBA00008145"/>
    </source>
</evidence>
<evidence type="ECO:0000256" key="1">
    <source>
        <dbReference type="ARBA" id="ARBA00000903"/>
    </source>
</evidence>